<dbReference type="SUPFAM" id="SSF101790">
    <property type="entry name" value="Aminomethyltransferase beta-barrel domain"/>
    <property type="match status" value="1"/>
</dbReference>
<dbReference type="InterPro" id="IPR022903">
    <property type="entry name" value="GcvT_bac"/>
</dbReference>
<dbReference type="InterPro" id="IPR006222">
    <property type="entry name" value="GCVT_N"/>
</dbReference>
<dbReference type="NCBIfam" id="TIGR00528">
    <property type="entry name" value="gcvT"/>
    <property type="match status" value="1"/>
</dbReference>
<dbReference type="Gene3D" id="3.30.1360.120">
    <property type="entry name" value="Probable tRNA modification gtpase trme, domain 1"/>
    <property type="match status" value="1"/>
</dbReference>
<dbReference type="HAMAP" id="MF_00259">
    <property type="entry name" value="GcvT"/>
    <property type="match status" value="1"/>
</dbReference>
<dbReference type="SUPFAM" id="SSF103025">
    <property type="entry name" value="Folate-binding domain"/>
    <property type="match status" value="1"/>
</dbReference>
<feature type="domain" description="GCVT N-terminal" evidence="9">
    <location>
        <begin position="27"/>
        <end position="284"/>
    </location>
</feature>
<evidence type="ECO:0000256" key="2">
    <source>
        <dbReference type="ARBA" id="ARBA00012616"/>
    </source>
</evidence>
<dbReference type="PIRSF" id="PIRSF006487">
    <property type="entry name" value="GcvT"/>
    <property type="match status" value="1"/>
</dbReference>
<dbReference type="EC" id="2.1.2.10" evidence="2 7"/>
<organism evidence="11 12">
    <name type="scientific">Psychrobacter namhaensis</name>
    <dbReference type="NCBI Taxonomy" id="292734"/>
    <lineage>
        <taxon>Bacteria</taxon>
        <taxon>Pseudomonadati</taxon>
        <taxon>Pseudomonadota</taxon>
        <taxon>Gammaproteobacteria</taxon>
        <taxon>Moraxellales</taxon>
        <taxon>Moraxellaceae</taxon>
        <taxon>Psychrobacter</taxon>
    </lineage>
</organism>
<evidence type="ECO:0000259" key="10">
    <source>
        <dbReference type="Pfam" id="PF08669"/>
    </source>
</evidence>
<dbReference type="NCBIfam" id="NF001567">
    <property type="entry name" value="PRK00389.1"/>
    <property type="match status" value="1"/>
</dbReference>
<dbReference type="InterPro" id="IPR013977">
    <property type="entry name" value="GcvT_C"/>
</dbReference>
<dbReference type="Pfam" id="PF01571">
    <property type="entry name" value="GCV_T"/>
    <property type="match status" value="1"/>
</dbReference>
<dbReference type="InterPro" id="IPR027266">
    <property type="entry name" value="TrmE/GcvT-like"/>
</dbReference>
<dbReference type="Gene3D" id="3.30.70.1400">
    <property type="entry name" value="Aminomethyltransferase beta-barrel domains"/>
    <property type="match status" value="1"/>
</dbReference>
<evidence type="ECO:0000256" key="1">
    <source>
        <dbReference type="ARBA" id="ARBA00008609"/>
    </source>
</evidence>
<evidence type="ECO:0000256" key="5">
    <source>
        <dbReference type="ARBA" id="ARBA00031395"/>
    </source>
</evidence>
<keyword evidence="3 7" id="KW-0032">Aminotransferase</keyword>
<keyword evidence="12" id="KW-1185">Reference proteome</keyword>
<evidence type="ECO:0000313" key="11">
    <source>
        <dbReference type="EMBL" id="MFK3999895.1"/>
    </source>
</evidence>
<gene>
    <name evidence="7 11" type="primary">gcvT</name>
    <name evidence="11" type="ORF">ACI2I3_00910</name>
</gene>
<dbReference type="InterPro" id="IPR006223">
    <property type="entry name" value="GcvT"/>
</dbReference>
<evidence type="ECO:0000313" key="12">
    <source>
        <dbReference type="Proteomes" id="UP001620234"/>
    </source>
</evidence>
<comment type="subunit">
    <text evidence="7">The glycine cleavage system is composed of four proteins: P, T, L and H.</text>
</comment>
<evidence type="ECO:0000256" key="7">
    <source>
        <dbReference type="HAMAP-Rule" id="MF_00259"/>
    </source>
</evidence>
<feature type="region of interest" description="Disordered" evidence="8">
    <location>
        <begin position="1"/>
        <end position="25"/>
    </location>
</feature>
<dbReference type="RefSeq" id="WP_226949396.1">
    <property type="nucleotide sequence ID" value="NZ_JABUZJ010000023.1"/>
</dbReference>
<dbReference type="EMBL" id="JBJDPD010000001">
    <property type="protein sequence ID" value="MFK3999895.1"/>
    <property type="molecule type" value="Genomic_DNA"/>
</dbReference>
<name>A0ABW8L4R0_9GAMM</name>
<dbReference type="PANTHER" id="PTHR43757:SF2">
    <property type="entry name" value="AMINOMETHYLTRANSFERASE, MITOCHONDRIAL"/>
    <property type="match status" value="1"/>
</dbReference>
<dbReference type="Pfam" id="PF08669">
    <property type="entry name" value="GCV_T_C"/>
    <property type="match status" value="1"/>
</dbReference>
<evidence type="ECO:0000256" key="8">
    <source>
        <dbReference type="SAM" id="MobiDB-lite"/>
    </source>
</evidence>
<comment type="similarity">
    <text evidence="1 7">Belongs to the GcvT family.</text>
</comment>
<evidence type="ECO:0000256" key="6">
    <source>
        <dbReference type="ARBA" id="ARBA00047665"/>
    </source>
</evidence>
<dbReference type="Gene3D" id="4.10.1250.10">
    <property type="entry name" value="Aminomethyltransferase fragment"/>
    <property type="match status" value="1"/>
</dbReference>
<comment type="function">
    <text evidence="7">The glycine cleavage system catalyzes the degradation of glycine.</text>
</comment>
<comment type="caution">
    <text evidence="11">The sequence shown here is derived from an EMBL/GenBank/DDBJ whole genome shotgun (WGS) entry which is preliminary data.</text>
</comment>
<dbReference type="InterPro" id="IPR028896">
    <property type="entry name" value="GcvT/YgfZ/DmdA"/>
</dbReference>
<protein>
    <recommendedName>
        <fullName evidence="2 7">Aminomethyltransferase</fullName>
        <ecNumber evidence="2 7">2.1.2.10</ecNumber>
    </recommendedName>
    <alternativeName>
        <fullName evidence="5 7">Glycine cleavage system T protein</fullName>
    </alternativeName>
</protein>
<dbReference type="GO" id="GO:0004047">
    <property type="term" value="F:aminomethyltransferase activity"/>
    <property type="evidence" value="ECO:0007669"/>
    <property type="project" value="UniProtKB-EC"/>
</dbReference>
<dbReference type="PANTHER" id="PTHR43757">
    <property type="entry name" value="AMINOMETHYLTRANSFERASE"/>
    <property type="match status" value="1"/>
</dbReference>
<dbReference type="Gene3D" id="2.40.30.110">
    <property type="entry name" value="Aminomethyltransferase beta-barrel domains"/>
    <property type="match status" value="1"/>
</dbReference>
<comment type="catalytic activity">
    <reaction evidence="6 7">
        <text>N(6)-[(R)-S(8)-aminomethyldihydrolipoyl]-L-lysyl-[protein] + (6S)-5,6,7,8-tetrahydrofolate = N(6)-[(R)-dihydrolipoyl]-L-lysyl-[protein] + (6R)-5,10-methylene-5,6,7,8-tetrahydrofolate + NH4(+)</text>
        <dbReference type="Rhea" id="RHEA:16945"/>
        <dbReference type="Rhea" id="RHEA-COMP:10475"/>
        <dbReference type="Rhea" id="RHEA-COMP:10492"/>
        <dbReference type="ChEBI" id="CHEBI:15636"/>
        <dbReference type="ChEBI" id="CHEBI:28938"/>
        <dbReference type="ChEBI" id="CHEBI:57453"/>
        <dbReference type="ChEBI" id="CHEBI:83100"/>
        <dbReference type="ChEBI" id="CHEBI:83143"/>
        <dbReference type="EC" id="2.1.2.10"/>
    </reaction>
</comment>
<sequence>MTDIQATNSQDTISQSAQNPTPQRTPLYQSHVDSEGKLVDFSGWELPIHYGSQIEEHEAVRTDAGMFDVSHMVVTDIKGTDSKAWLQKLLANDVAKLKTVGKALYSGMLNEQGGVIDDLIVYLMNADETEYRIVSNAATRDKDLAQFNKVAKDFDITITERPELAMIAVQGPNAVEKLVQTKPSWADTLAALKPFVGADLTDIEGTDWFVARTGYTGEDGVEVIMHGDDAPAFFEQLKANGIKPAGLGARDTLRMEAGMNLYGHDMDETINPYECNMGWTLALKDDRDFVGRDALVSQRKQAKDDNTAMKQVGLLLTTRGVLREGMTVTINQGTDDEQTGVITSGTFSPSLKNSIAIARVPASLSDNDSVQVDLRGKGKFVDVRVLKLPFVRNGKQQFDS</sequence>
<evidence type="ECO:0000256" key="3">
    <source>
        <dbReference type="ARBA" id="ARBA00022576"/>
    </source>
</evidence>
<accession>A0ABW8L4R0</accession>
<dbReference type="InterPro" id="IPR029043">
    <property type="entry name" value="GcvT/YgfZ_C"/>
</dbReference>
<proteinExistence type="inferred from homology"/>
<evidence type="ECO:0000259" key="9">
    <source>
        <dbReference type="Pfam" id="PF01571"/>
    </source>
</evidence>
<keyword evidence="4 7" id="KW-0808">Transferase</keyword>
<reference evidence="11 12" key="1">
    <citation type="submission" date="2024-11" db="EMBL/GenBank/DDBJ databases">
        <title>The Natural Products Discovery Center: Release of the First 8490 Sequenced Strains for Exploring Actinobacteria Biosynthetic Diversity.</title>
        <authorList>
            <person name="Kalkreuter E."/>
            <person name="Kautsar S.A."/>
            <person name="Yang D."/>
            <person name="Bader C.D."/>
            <person name="Teijaro C.N."/>
            <person name="Fluegel L."/>
            <person name="Davis C.M."/>
            <person name="Simpson J.R."/>
            <person name="Lauterbach L."/>
            <person name="Steele A.D."/>
            <person name="Gui C."/>
            <person name="Meng S."/>
            <person name="Li G."/>
            <person name="Viehrig K."/>
            <person name="Ye F."/>
            <person name="Su P."/>
            <person name="Kiefer A.F."/>
            <person name="Nichols A."/>
            <person name="Cepeda A.J."/>
            <person name="Yan W."/>
            <person name="Fan B."/>
            <person name="Jiang Y."/>
            <person name="Adhikari A."/>
            <person name="Zheng C.-J."/>
            <person name="Schuster L."/>
            <person name="Cowan T.M."/>
            <person name="Smanski M.J."/>
            <person name="Chevrette M.G."/>
            <person name="De Carvalho L.P.S."/>
            <person name="Shen B."/>
        </authorList>
    </citation>
    <scope>NUCLEOTIDE SEQUENCE [LARGE SCALE GENOMIC DNA]</scope>
    <source>
        <strain evidence="11 12">NPDC077433</strain>
    </source>
</reference>
<evidence type="ECO:0000256" key="4">
    <source>
        <dbReference type="ARBA" id="ARBA00022679"/>
    </source>
</evidence>
<feature type="domain" description="Aminomethyltransferase C-terminal" evidence="10">
    <location>
        <begin position="310"/>
        <end position="391"/>
    </location>
</feature>
<dbReference type="Proteomes" id="UP001620234">
    <property type="component" value="Unassembled WGS sequence"/>
</dbReference>